<dbReference type="Proteomes" id="UP000323011">
    <property type="component" value="Unassembled WGS sequence"/>
</dbReference>
<dbReference type="EMBL" id="VLTN01000067">
    <property type="protein sequence ID" value="KAA0147440.1"/>
    <property type="molecule type" value="Genomic_DNA"/>
</dbReference>
<comment type="caution">
    <text evidence="1">The sequence shown here is derived from an EMBL/GenBank/DDBJ whole genome shotgun (WGS) entry which is preliminary data.</text>
</comment>
<proteinExistence type="predicted"/>
<name>A0A5A8C5V7_CAFRO</name>
<organism evidence="1 2">
    <name type="scientific">Cafeteria roenbergensis</name>
    <name type="common">Marine flagellate</name>
    <dbReference type="NCBI Taxonomy" id="33653"/>
    <lineage>
        <taxon>Eukaryota</taxon>
        <taxon>Sar</taxon>
        <taxon>Stramenopiles</taxon>
        <taxon>Bigyra</taxon>
        <taxon>Opalozoa</taxon>
        <taxon>Bicosoecida</taxon>
        <taxon>Cafeteriaceae</taxon>
        <taxon>Cafeteria</taxon>
    </lineage>
</organism>
<keyword evidence="2" id="KW-1185">Reference proteome</keyword>
<gene>
    <name evidence="1" type="ORF">FNF29_07385</name>
</gene>
<evidence type="ECO:0008006" key="3">
    <source>
        <dbReference type="Google" id="ProtNLM"/>
    </source>
</evidence>
<evidence type="ECO:0000313" key="2">
    <source>
        <dbReference type="Proteomes" id="UP000323011"/>
    </source>
</evidence>
<evidence type="ECO:0000313" key="1">
    <source>
        <dbReference type="EMBL" id="KAA0147440.1"/>
    </source>
</evidence>
<dbReference type="AlphaFoldDB" id="A0A5A8C5V7"/>
<protein>
    <recommendedName>
        <fullName evidence="3">Autophagy protein 5</fullName>
    </recommendedName>
</protein>
<sequence length="309" mass="31550">MADDVLRLLWDGAISVHIELETRKARTSTLCGDESGSPLAVWCSLPRRLPLAVAVEEALDTVGLKLDDVVAGAAVAVSEGGLTLPPDVPLGSLFDMLGARAGAFADDGPACVHIGLRDCDRIGPSAAPAGLVPALAPGRARRRFVHRLKQSFTVLKDSASAVVEASSAAKDAAWGALAAGRRADMEAATCAPASLQVRSMSGAEVPIAVPLRVMVVSPDGDAAGATSATGSAGPQSDWYVMAQPRVMWDKAVETTVADAARAVTGSATEGLALLCDGVDVAALPLAEAWQRLSAPDGFVYVVAAVPAPP</sequence>
<accession>A0A5A8C5V7</accession>
<reference evidence="1 2" key="1">
    <citation type="submission" date="2019-07" db="EMBL/GenBank/DDBJ databases">
        <title>Genomes of Cafeteria roenbergensis.</title>
        <authorList>
            <person name="Fischer M.G."/>
            <person name="Hackl T."/>
            <person name="Roman M."/>
        </authorList>
    </citation>
    <scope>NUCLEOTIDE SEQUENCE [LARGE SCALE GENOMIC DNA]</scope>
    <source>
        <strain evidence="1 2">BVI</strain>
    </source>
</reference>